<evidence type="ECO:0000256" key="2">
    <source>
        <dbReference type="ARBA" id="ARBA00004496"/>
    </source>
</evidence>
<dbReference type="NCBIfam" id="TIGR00398">
    <property type="entry name" value="metG"/>
    <property type="match status" value="1"/>
</dbReference>
<comment type="subunit">
    <text evidence="3">Homodimer.</text>
</comment>
<dbReference type="SUPFAM" id="SSF50249">
    <property type="entry name" value="Nucleic acid-binding proteins"/>
    <property type="match status" value="1"/>
</dbReference>
<dbReference type="GO" id="GO:0005524">
    <property type="term" value="F:ATP binding"/>
    <property type="evidence" value="ECO:0007669"/>
    <property type="project" value="UniProtKB-KW"/>
</dbReference>
<dbReference type="InterPro" id="IPR014758">
    <property type="entry name" value="Met-tRNA_synth"/>
</dbReference>
<keyword evidence="10" id="KW-0547">Nucleotide-binding</keyword>
<dbReference type="InterPro" id="IPR033911">
    <property type="entry name" value="MetRS_core"/>
</dbReference>
<dbReference type="InterPro" id="IPR004495">
    <property type="entry name" value="Met-tRNA-synth_bsu_C"/>
</dbReference>
<dbReference type="PRINTS" id="PR01041">
    <property type="entry name" value="TRNASYNTHMET"/>
</dbReference>
<dbReference type="InterPro" id="IPR041872">
    <property type="entry name" value="Anticodon_Met"/>
</dbReference>
<evidence type="ECO:0000256" key="16">
    <source>
        <dbReference type="ARBA" id="ARBA00030904"/>
    </source>
</evidence>
<dbReference type="NCBIfam" id="TIGR00399">
    <property type="entry name" value="metG_C_term"/>
    <property type="match status" value="1"/>
</dbReference>
<evidence type="ECO:0000256" key="14">
    <source>
        <dbReference type="ARBA" id="ARBA00022917"/>
    </source>
</evidence>
<gene>
    <name evidence="19" type="ORF">METZ01_LOCUS11320</name>
</gene>
<dbReference type="GO" id="GO:0006431">
    <property type="term" value="P:methionyl-tRNA aminoacylation"/>
    <property type="evidence" value="ECO:0007669"/>
    <property type="project" value="InterPro"/>
</dbReference>
<proteinExistence type="inferred from homology"/>
<dbReference type="FunFam" id="2.40.50.140:FF:000042">
    <property type="entry name" value="Methionine--tRNA ligase"/>
    <property type="match status" value="1"/>
</dbReference>
<keyword evidence="14" id="KW-0648">Protein biosynthesis</keyword>
<sequence length="673" mass="77872">MPKYKRHLVTAALIYANGPIHIGHLAGAYIPADIYVRFLRSKGEDVKFVSGTDEHGVPITFQARNEKSTPKKIVDHYYKIIDDSFKKFGISFDIYSRTSNKSHHDTSSEFFLNLYNKKLFDEISSSQYYDEIENQFLSDRYISGECPSCKYENAYGDQCEQCGKTLSPLDLKNPISKLSGNKPVLKETINWFLPMDKLQSKIENYIDKHKDWKTNVLGQCKSWLKEGLKPRAMTRDLDWGVKVPLPNTKGKVLYVWFDAPIGYITATKELMKDDWEKYWKDSDTNLVHFIGKDNIVFHCIIFPMMLMEHGEYILPNNVPANEFMNLEGEKISTSRNWAVWLHEYLIDFPDMQDELRYCLITNLPETKDSDFTWKDFQAKNNNELVSIFGNYINRVVVLIDKYFDGKVPEDLKSIKSDKEIFHKIENIKSKIETSIEKYRFREAMSLIINLSRLGNKYLADTEPWKIIKTDEDRVKSILYNSIQIVVNIAILCEPLLPFTSIKIFKLLNILSKSWNDSSNNLIKSGHKLGEINHIFSKIEDSVINNQIEKLKLTINDKKEKIMELKETIEFDEFSKIDLRIATVVEAENVLKSEKLLKLIVDTGVDKRVILSGISKYYKPEDILNKQVMILVNLKPRKMMGIESQGMLLLAENPDGSLRLMHPDTKAINGSVIV</sequence>
<dbReference type="CDD" id="cd00814">
    <property type="entry name" value="MetRS_core"/>
    <property type="match status" value="1"/>
</dbReference>
<keyword evidence="12" id="KW-0067">ATP-binding</keyword>
<dbReference type="InterPro" id="IPR014729">
    <property type="entry name" value="Rossmann-like_a/b/a_fold"/>
</dbReference>
<comment type="catalytic activity">
    <reaction evidence="17">
        <text>tRNA(Met) + L-methionine + ATP = L-methionyl-tRNA(Met) + AMP + diphosphate</text>
        <dbReference type="Rhea" id="RHEA:13481"/>
        <dbReference type="Rhea" id="RHEA-COMP:9667"/>
        <dbReference type="Rhea" id="RHEA-COMP:9698"/>
        <dbReference type="ChEBI" id="CHEBI:30616"/>
        <dbReference type="ChEBI" id="CHEBI:33019"/>
        <dbReference type="ChEBI" id="CHEBI:57844"/>
        <dbReference type="ChEBI" id="CHEBI:78442"/>
        <dbReference type="ChEBI" id="CHEBI:78530"/>
        <dbReference type="ChEBI" id="CHEBI:456215"/>
        <dbReference type="EC" id="6.1.1.10"/>
    </reaction>
</comment>
<dbReference type="Pfam" id="PF19303">
    <property type="entry name" value="Anticodon_3"/>
    <property type="match status" value="1"/>
</dbReference>
<dbReference type="PANTHER" id="PTHR45765:SF1">
    <property type="entry name" value="METHIONINE--TRNA LIGASE, CYTOPLASMIC"/>
    <property type="match status" value="1"/>
</dbReference>
<dbReference type="InterPro" id="IPR002547">
    <property type="entry name" value="tRNA-bd_dom"/>
</dbReference>
<dbReference type="AlphaFoldDB" id="A0A381NV11"/>
<dbReference type="Pfam" id="PF01588">
    <property type="entry name" value="tRNA_bind"/>
    <property type="match status" value="1"/>
</dbReference>
<keyword evidence="7" id="KW-0820">tRNA-binding</keyword>
<dbReference type="Pfam" id="PF09334">
    <property type="entry name" value="tRNA-synt_1g"/>
    <property type="match status" value="1"/>
</dbReference>
<dbReference type="InterPro" id="IPR015413">
    <property type="entry name" value="Methionyl/Leucyl_tRNA_Synth"/>
</dbReference>
<dbReference type="GO" id="GO:0000049">
    <property type="term" value="F:tRNA binding"/>
    <property type="evidence" value="ECO:0007669"/>
    <property type="project" value="UniProtKB-KW"/>
</dbReference>
<protein>
    <recommendedName>
        <fullName evidence="5">Methionine--tRNA ligase</fullName>
        <ecNumber evidence="4">6.1.1.10</ecNumber>
    </recommendedName>
    <alternativeName>
        <fullName evidence="16">Methionyl-tRNA synthetase</fullName>
    </alternativeName>
</protein>
<dbReference type="EMBL" id="UINC01000621">
    <property type="protein sequence ID" value="SUZ58466.1"/>
    <property type="molecule type" value="Genomic_DNA"/>
</dbReference>
<keyword evidence="15" id="KW-0030">Aminoacyl-tRNA synthetase</keyword>
<accession>A0A381NV11</accession>
<evidence type="ECO:0000256" key="7">
    <source>
        <dbReference type="ARBA" id="ARBA00022555"/>
    </source>
</evidence>
<evidence type="ECO:0000256" key="4">
    <source>
        <dbReference type="ARBA" id="ARBA00012838"/>
    </source>
</evidence>
<dbReference type="HAMAP" id="MF_00098">
    <property type="entry name" value="Met_tRNA_synth_type1"/>
    <property type="match status" value="1"/>
</dbReference>
<comment type="function">
    <text evidence="1">Is required not only for elongation of protein synthesis but also for the initiation of all mRNA translation through initiator tRNA(fMet) aminoacylation.</text>
</comment>
<dbReference type="InterPro" id="IPR029038">
    <property type="entry name" value="MetRS_Zn"/>
</dbReference>
<reference evidence="19" key="1">
    <citation type="submission" date="2018-05" db="EMBL/GenBank/DDBJ databases">
        <authorList>
            <person name="Lanie J.A."/>
            <person name="Ng W.-L."/>
            <person name="Kazmierczak K.M."/>
            <person name="Andrzejewski T.M."/>
            <person name="Davidsen T.M."/>
            <person name="Wayne K.J."/>
            <person name="Tettelin H."/>
            <person name="Glass J.I."/>
            <person name="Rusch D."/>
            <person name="Podicherti R."/>
            <person name="Tsui H.-C.T."/>
            <person name="Winkler M.E."/>
        </authorList>
    </citation>
    <scope>NUCLEOTIDE SEQUENCE</scope>
</reference>
<dbReference type="GO" id="GO:0046872">
    <property type="term" value="F:metal ion binding"/>
    <property type="evidence" value="ECO:0007669"/>
    <property type="project" value="UniProtKB-KW"/>
</dbReference>
<dbReference type="InterPro" id="IPR023458">
    <property type="entry name" value="Met-tRNA_ligase_1"/>
</dbReference>
<dbReference type="CDD" id="cd02800">
    <property type="entry name" value="tRNA_bind_EcMetRS_like"/>
    <property type="match status" value="1"/>
</dbReference>
<feature type="domain" description="TRNA-binding" evidence="18">
    <location>
        <begin position="572"/>
        <end position="673"/>
    </location>
</feature>
<evidence type="ECO:0000256" key="13">
    <source>
        <dbReference type="ARBA" id="ARBA00022884"/>
    </source>
</evidence>
<dbReference type="PANTHER" id="PTHR45765">
    <property type="entry name" value="METHIONINE--TRNA LIGASE"/>
    <property type="match status" value="1"/>
</dbReference>
<comment type="subcellular location">
    <subcellularLocation>
        <location evidence="2">Cytoplasm</location>
    </subcellularLocation>
</comment>
<evidence type="ECO:0000256" key="6">
    <source>
        <dbReference type="ARBA" id="ARBA00022490"/>
    </source>
</evidence>
<dbReference type="SUPFAM" id="SSF57770">
    <property type="entry name" value="Methionyl-tRNA synthetase (MetRS), Zn-domain"/>
    <property type="match status" value="1"/>
</dbReference>
<dbReference type="SUPFAM" id="SSF47323">
    <property type="entry name" value="Anticodon-binding domain of a subclass of class I aminoacyl-tRNA synthetases"/>
    <property type="match status" value="1"/>
</dbReference>
<dbReference type="Gene3D" id="2.20.28.20">
    <property type="entry name" value="Methionyl-tRNA synthetase, Zn-domain"/>
    <property type="match status" value="1"/>
</dbReference>
<dbReference type="FunFam" id="2.20.28.20:FF:000001">
    <property type="entry name" value="Methionine--tRNA ligase"/>
    <property type="match status" value="1"/>
</dbReference>
<dbReference type="EC" id="6.1.1.10" evidence="4"/>
<dbReference type="NCBIfam" id="NF001100">
    <property type="entry name" value="PRK00133.1"/>
    <property type="match status" value="1"/>
</dbReference>
<keyword evidence="6" id="KW-0963">Cytoplasm</keyword>
<evidence type="ECO:0000256" key="5">
    <source>
        <dbReference type="ARBA" id="ARBA00018753"/>
    </source>
</evidence>
<dbReference type="Gene3D" id="3.40.50.620">
    <property type="entry name" value="HUPs"/>
    <property type="match status" value="1"/>
</dbReference>
<keyword evidence="9" id="KW-0479">Metal-binding</keyword>
<name>A0A381NV11_9ZZZZ</name>
<dbReference type="InterPro" id="IPR009080">
    <property type="entry name" value="tRNAsynth_Ia_anticodon-bd"/>
</dbReference>
<dbReference type="GO" id="GO:0005829">
    <property type="term" value="C:cytosol"/>
    <property type="evidence" value="ECO:0007669"/>
    <property type="project" value="TreeGrafter"/>
</dbReference>
<organism evidence="19">
    <name type="scientific">marine metagenome</name>
    <dbReference type="NCBI Taxonomy" id="408172"/>
    <lineage>
        <taxon>unclassified sequences</taxon>
        <taxon>metagenomes</taxon>
        <taxon>ecological metagenomes</taxon>
    </lineage>
</organism>
<dbReference type="InterPro" id="IPR012340">
    <property type="entry name" value="NA-bd_OB-fold"/>
</dbReference>
<evidence type="ECO:0000256" key="1">
    <source>
        <dbReference type="ARBA" id="ARBA00003314"/>
    </source>
</evidence>
<evidence type="ECO:0000313" key="19">
    <source>
        <dbReference type="EMBL" id="SUZ58466.1"/>
    </source>
</evidence>
<evidence type="ECO:0000256" key="10">
    <source>
        <dbReference type="ARBA" id="ARBA00022741"/>
    </source>
</evidence>
<evidence type="ECO:0000256" key="3">
    <source>
        <dbReference type="ARBA" id="ARBA00011738"/>
    </source>
</evidence>
<evidence type="ECO:0000259" key="18">
    <source>
        <dbReference type="PROSITE" id="PS50886"/>
    </source>
</evidence>
<dbReference type="GO" id="GO:0004825">
    <property type="term" value="F:methionine-tRNA ligase activity"/>
    <property type="evidence" value="ECO:0007669"/>
    <property type="project" value="UniProtKB-EC"/>
</dbReference>
<keyword evidence="8" id="KW-0436">Ligase</keyword>
<evidence type="ECO:0000256" key="15">
    <source>
        <dbReference type="ARBA" id="ARBA00023146"/>
    </source>
</evidence>
<evidence type="ECO:0000256" key="17">
    <source>
        <dbReference type="ARBA" id="ARBA00047364"/>
    </source>
</evidence>
<keyword evidence="11" id="KW-0862">Zinc</keyword>
<evidence type="ECO:0000256" key="11">
    <source>
        <dbReference type="ARBA" id="ARBA00022833"/>
    </source>
</evidence>
<evidence type="ECO:0000256" key="9">
    <source>
        <dbReference type="ARBA" id="ARBA00022723"/>
    </source>
</evidence>
<evidence type="ECO:0000256" key="8">
    <source>
        <dbReference type="ARBA" id="ARBA00022598"/>
    </source>
</evidence>
<dbReference type="Gene3D" id="1.10.730.10">
    <property type="entry name" value="Isoleucyl-tRNA Synthetase, Domain 1"/>
    <property type="match status" value="1"/>
</dbReference>
<evidence type="ECO:0000256" key="12">
    <source>
        <dbReference type="ARBA" id="ARBA00022840"/>
    </source>
</evidence>
<keyword evidence="13" id="KW-0694">RNA-binding</keyword>
<dbReference type="SUPFAM" id="SSF52374">
    <property type="entry name" value="Nucleotidylyl transferase"/>
    <property type="match status" value="1"/>
</dbReference>
<dbReference type="PROSITE" id="PS50886">
    <property type="entry name" value="TRBD"/>
    <property type="match status" value="1"/>
</dbReference>
<dbReference type="CDD" id="cd07957">
    <property type="entry name" value="Anticodon_Ia_Met"/>
    <property type="match status" value="1"/>
</dbReference>
<dbReference type="Gene3D" id="2.40.50.140">
    <property type="entry name" value="Nucleic acid-binding proteins"/>
    <property type="match status" value="1"/>
</dbReference>